<dbReference type="EMBL" id="JADGJD010001451">
    <property type="protein sequence ID" value="KAJ3041975.1"/>
    <property type="molecule type" value="Genomic_DNA"/>
</dbReference>
<reference evidence="1" key="1">
    <citation type="submission" date="2020-05" db="EMBL/GenBank/DDBJ databases">
        <title>Phylogenomic resolution of chytrid fungi.</title>
        <authorList>
            <person name="Stajich J.E."/>
            <person name="Amses K."/>
            <person name="Simmons R."/>
            <person name="Seto K."/>
            <person name="Myers J."/>
            <person name="Bonds A."/>
            <person name="Quandt C.A."/>
            <person name="Barry K."/>
            <person name="Liu P."/>
            <person name="Grigoriev I."/>
            <person name="Longcore J.E."/>
            <person name="James T.Y."/>
        </authorList>
    </citation>
    <scope>NUCLEOTIDE SEQUENCE</scope>
    <source>
        <strain evidence="1">JEL0318</strain>
    </source>
</reference>
<name>A0AAD5X0V2_9FUNG</name>
<evidence type="ECO:0000313" key="2">
    <source>
        <dbReference type="Proteomes" id="UP001212841"/>
    </source>
</evidence>
<sequence length="168" mass="18627">MTASIVWMDLLPSEIVSTILQILEPYPNPDDDSVNAFAQHGYTLQIGQSEVGNSPLASRFSYVLVATKIEPSFLPTLPGTCKFGDTGRLFRMLQYDEEADAFVDFAREDGNRTFNSFFPPNGARNLLTFMVSSIDEGIPPLSVPSNHNIMHAPIHIRARELNREGPKG</sequence>
<accession>A0AAD5X0V2</accession>
<organism evidence="1 2">
    <name type="scientific">Rhizophlyctis rosea</name>
    <dbReference type="NCBI Taxonomy" id="64517"/>
    <lineage>
        <taxon>Eukaryota</taxon>
        <taxon>Fungi</taxon>
        <taxon>Fungi incertae sedis</taxon>
        <taxon>Chytridiomycota</taxon>
        <taxon>Chytridiomycota incertae sedis</taxon>
        <taxon>Chytridiomycetes</taxon>
        <taxon>Rhizophlyctidales</taxon>
        <taxon>Rhizophlyctidaceae</taxon>
        <taxon>Rhizophlyctis</taxon>
    </lineage>
</organism>
<proteinExistence type="predicted"/>
<dbReference type="Proteomes" id="UP001212841">
    <property type="component" value="Unassembled WGS sequence"/>
</dbReference>
<keyword evidence="2" id="KW-1185">Reference proteome</keyword>
<gene>
    <name evidence="1" type="ORF">HK097_002144</name>
</gene>
<evidence type="ECO:0000313" key="1">
    <source>
        <dbReference type="EMBL" id="KAJ3041975.1"/>
    </source>
</evidence>
<comment type="caution">
    <text evidence="1">The sequence shown here is derived from an EMBL/GenBank/DDBJ whole genome shotgun (WGS) entry which is preliminary data.</text>
</comment>
<protein>
    <submittedName>
        <fullName evidence="1">Uncharacterized protein</fullName>
    </submittedName>
</protein>
<dbReference type="AlphaFoldDB" id="A0AAD5X0V2"/>